<accession>A0ABU6ZNC5</accession>
<comment type="caution">
    <text evidence="1">The sequence shown here is derived from an EMBL/GenBank/DDBJ whole genome shotgun (WGS) entry which is preliminary data.</text>
</comment>
<name>A0ABU6ZNC5_9FABA</name>
<keyword evidence="2" id="KW-1185">Reference proteome</keyword>
<evidence type="ECO:0000313" key="2">
    <source>
        <dbReference type="Proteomes" id="UP001341840"/>
    </source>
</evidence>
<protein>
    <submittedName>
        <fullName evidence="1">Uncharacterized protein</fullName>
    </submittedName>
</protein>
<evidence type="ECO:0000313" key="1">
    <source>
        <dbReference type="EMBL" id="MED6223513.1"/>
    </source>
</evidence>
<gene>
    <name evidence="1" type="ORF">PIB30_074645</name>
</gene>
<dbReference type="EMBL" id="JASCZI010272793">
    <property type="protein sequence ID" value="MED6223513.1"/>
    <property type="molecule type" value="Genomic_DNA"/>
</dbReference>
<proteinExistence type="predicted"/>
<reference evidence="1 2" key="1">
    <citation type="journal article" date="2023" name="Plants (Basel)">
        <title>Bridging the Gap: Combining Genomics and Transcriptomics Approaches to Understand Stylosanthes scabra, an Orphan Legume from the Brazilian Caatinga.</title>
        <authorList>
            <person name="Ferreira-Neto J.R.C."/>
            <person name="da Silva M.D."/>
            <person name="Binneck E."/>
            <person name="de Melo N.F."/>
            <person name="da Silva R.H."/>
            <person name="de Melo A.L.T.M."/>
            <person name="Pandolfi V."/>
            <person name="Bustamante F.O."/>
            <person name="Brasileiro-Vidal A.C."/>
            <person name="Benko-Iseppon A.M."/>
        </authorList>
    </citation>
    <scope>NUCLEOTIDE SEQUENCE [LARGE SCALE GENOMIC DNA]</scope>
    <source>
        <tissue evidence="1">Leaves</tissue>
    </source>
</reference>
<dbReference type="Proteomes" id="UP001341840">
    <property type="component" value="Unassembled WGS sequence"/>
</dbReference>
<sequence length="66" mass="7602">MNIRHRPCNYQRSHGCGNVEDVFEKVNDLNPELDTRHKSTTMFPSPTAAADRADLESKLLRRFGEE</sequence>
<organism evidence="1 2">
    <name type="scientific">Stylosanthes scabra</name>
    <dbReference type="NCBI Taxonomy" id="79078"/>
    <lineage>
        <taxon>Eukaryota</taxon>
        <taxon>Viridiplantae</taxon>
        <taxon>Streptophyta</taxon>
        <taxon>Embryophyta</taxon>
        <taxon>Tracheophyta</taxon>
        <taxon>Spermatophyta</taxon>
        <taxon>Magnoliopsida</taxon>
        <taxon>eudicotyledons</taxon>
        <taxon>Gunneridae</taxon>
        <taxon>Pentapetalae</taxon>
        <taxon>rosids</taxon>
        <taxon>fabids</taxon>
        <taxon>Fabales</taxon>
        <taxon>Fabaceae</taxon>
        <taxon>Papilionoideae</taxon>
        <taxon>50 kb inversion clade</taxon>
        <taxon>dalbergioids sensu lato</taxon>
        <taxon>Dalbergieae</taxon>
        <taxon>Pterocarpus clade</taxon>
        <taxon>Stylosanthes</taxon>
    </lineage>
</organism>